<evidence type="ECO:0000256" key="5">
    <source>
        <dbReference type="ARBA" id="ARBA00022581"/>
    </source>
</evidence>
<dbReference type="GO" id="GO:0046718">
    <property type="term" value="P:symbiont entry into host cell"/>
    <property type="evidence" value="ECO:0007669"/>
    <property type="project" value="UniProtKB-KW"/>
</dbReference>
<evidence type="ECO:0000256" key="8">
    <source>
        <dbReference type="ARBA" id="ARBA00022921"/>
    </source>
</evidence>
<keyword evidence="5 15" id="KW-0945">Host-virus interaction</keyword>
<keyword evidence="11 15" id="KW-1176">Cytoplasmic inwards viral transport</keyword>
<keyword evidence="8 15" id="KW-0426">Late protein</keyword>
<comment type="function">
    <text evidence="15">Minor protein of the capsid that localizes along the inner surface of the virion, within the central cavities beneath the L1 pentamers. Plays a role in capsid stabilization through interaction with the major capsid protein L1. Once the virion enters the host cell, L2 escorts the genomic DNA into the nucleus by promoting escape from the endosomal compartments and traffic through the host Golgi network. Mechanistically, the C-terminus of L2 possesses a cell-penetrating peptide that protudes from the host endosome, interacts with host cytoplasmic retromer cargo and thereby mediates the capsid delivery to the host trans-Golgi network. Plays a role through its interaction with host dynein in the intracellular microtubule-dependent transport of viral capsid toward the nucleus. Mediates the viral genome import into the nucleus through binding to host importins. Once within the nucleus, L2 localizes viral genomes to host PML bodies in order to activate early gene expression for establishment of infection. Later on, promotes late gene expression by interacting with the viral E2 protein and by inhibiting its transcriptional activation functions. During virion assembly, encapsidates the genome by direct interaction with the viral DNA.</text>
</comment>
<comment type="subcellular location">
    <subcellularLocation>
        <location evidence="15">Virion</location>
    </subcellularLocation>
    <subcellularLocation>
        <location evidence="15">Host nucleus</location>
    </subcellularLocation>
</comment>
<comment type="similarity">
    <text evidence="15">Belongs to the papillomaviridae L2 protein family.</text>
</comment>
<dbReference type="HAMAP" id="MF_04003">
    <property type="entry name" value="PPV_L2"/>
    <property type="match status" value="1"/>
</dbReference>
<dbReference type="Proteomes" id="UP000112893">
    <property type="component" value="Genome"/>
</dbReference>
<evidence type="ECO:0000256" key="14">
    <source>
        <dbReference type="ARBA" id="ARBA00023296"/>
    </source>
</evidence>
<reference evidence="18" key="1">
    <citation type="submission" date="2016-07" db="EMBL/GenBank/DDBJ databases">
        <title>Complete genome sequences of two isolates of Canis familiaris oral papillomavirus from South Africa.</title>
        <authorList>
            <person name="Regnard G.L."/>
            <person name="Baloyi N.M."/>
            <person name="Bracher L.R."/>
            <person name="Hitzeroth I.I."/>
            <person name="Rybicki E.P."/>
        </authorList>
    </citation>
    <scope>NUCLEOTIDE SEQUENCE [LARGE SCALE GENOMIC DNA]</scope>
    <source>
        <strain evidence="17">CPV1_ZA_Day_2011</strain>
        <strain evidence="18">CPV1_ZA_Lillie_2011</strain>
    </source>
</reference>
<evidence type="ECO:0000256" key="1">
    <source>
        <dbReference type="ARBA" id="ARBA00022524"/>
    </source>
</evidence>
<dbReference type="EMBL" id="KX587460">
    <property type="protein sequence ID" value="AOI33383.1"/>
    <property type="molecule type" value="Genomic_DNA"/>
</dbReference>
<keyword evidence="3 15" id="KW-0167">Capsid protein</keyword>
<comment type="subunit">
    <text evidence="15">Interacts with major capsid protein L1. Interacts with E2; this interaction inhibits E2 transcriptional activity but not the DNA replication function E2. Interacts with host HSPA8; this interaction is required for L2 nuclear translocation. Interacts with host importins KPNB2 and KPNB3. Forms a complex with importin alpha2-beta1 heterodimers via interaction with the importin alpha2 adapter. Interacts with host DYNLT1; this interaction is essential for virus intracellular transport during entry. Interacts (via C-terminus) with host retromer subunits VPS35 AND VPS29.</text>
</comment>
<keyword evidence="4 15" id="KW-1048">Host nucleus</keyword>
<evidence type="ECO:0000313" key="17">
    <source>
        <dbReference type="EMBL" id="AOI33383.1"/>
    </source>
</evidence>
<proteinExistence type="inferred from homology"/>
<evidence type="ECO:0000256" key="15">
    <source>
        <dbReference type="HAMAP-Rule" id="MF_04003"/>
    </source>
</evidence>
<dbReference type="Pfam" id="PF00513">
    <property type="entry name" value="Late_protein_L2"/>
    <property type="match status" value="1"/>
</dbReference>
<dbReference type="Proteomes" id="UP000117669">
    <property type="component" value="Genome"/>
</dbReference>
<evidence type="ECO:0000256" key="12">
    <source>
        <dbReference type="ARBA" id="ARBA00023125"/>
    </source>
</evidence>
<evidence type="ECO:0000256" key="4">
    <source>
        <dbReference type="ARBA" id="ARBA00022562"/>
    </source>
</evidence>
<sequence>MALIRKRRAAPQDIYPACKVSNTCPADILNKMEQNTLADKILKYGSAGVFFGGLGISTGKGVGGRTGYIPLGGTESGVGVGTRVTTIRPTVPISSVGSPDFIPVDAVDPLGPAVIPPERFPIAVEDPFTLPPPRFPTAVEEDVIELQPIPGPSSEIPLAGPKITTDAQPAILEVIPETRPPKVITRHQYSNPAFEVSITSNSGAGESSASDHVLVEGFSGGHSIGEHIPLQDLAPSRPSFSETIEDETAFSSSTPKQGSRSERPKSYYNRRRYQQVQVTDPVFISRPRSLVTFDNPAFDESVDLIFERDVAEITAAPHADFTDITKLTKPAYHRGPSGHVRVSRLGHRANIKTRSGLTIGPQSHFYYDVSSIDPAESFELQALGNVSSAEQTGEAVISSGTGDFEIISLEDSILESYNDEDLIDVFEDVARDLHLLVGERRQQPIQVQRYIKPFSFVNEGVHIIHPGSESDFWLPPVTPDSTPAIVIDILDSSADYYLHPSLIKKRKRKHFFF</sequence>
<dbReference type="InterPro" id="IPR000784">
    <property type="entry name" value="Late_L2"/>
</dbReference>
<dbReference type="GO" id="GO:0043657">
    <property type="term" value="C:host cell"/>
    <property type="evidence" value="ECO:0007669"/>
    <property type="project" value="GOC"/>
</dbReference>
<gene>
    <name evidence="15" type="primary">L2</name>
</gene>
<keyword evidence="6" id="KW-1040">Host Golgi apparatus</keyword>
<dbReference type="GO" id="GO:0075732">
    <property type="term" value="P:viral penetration into host nucleus"/>
    <property type="evidence" value="ECO:0007669"/>
    <property type="project" value="UniProtKB-KW"/>
</dbReference>
<evidence type="ECO:0000256" key="13">
    <source>
        <dbReference type="ARBA" id="ARBA00023157"/>
    </source>
</evidence>
<evidence type="ECO:0000256" key="11">
    <source>
        <dbReference type="ARBA" id="ARBA00023120"/>
    </source>
</evidence>
<keyword evidence="9 15" id="KW-1177">Microtubular inwards viral transport</keyword>
<dbReference type="GO" id="GO:0003677">
    <property type="term" value="F:DNA binding"/>
    <property type="evidence" value="ECO:0007669"/>
    <property type="project" value="UniProtKB-UniRule"/>
</dbReference>
<evidence type="ECO:0000256" key="2">
    <source>
        <dbReference type="ARBA" id="ARBA00022553"/>
    </source>
</evidence>
<keyword evidence="7 15" id="KW-0946">Virion</keyword>
<dbReference type="GO" id="GO:0005198">
    <property type="term" value="F:structural molecule activity"/>
    <property type="evidence" value="ECO:0007669"/>
    <property type="project" value="UniProtKB-UniRule"/>
</dbReference>
<organism evidence="18">
    <name type="scientific">Canine oral papillomavirus</name>
    <name type="common">COPV</name>
    <dbReference type="NCBI Taxonomy" id="35258"/>
    <lineage>
        <taxon>Viruses</taxon>
        <taxon>Monodnaviria</taxon>
        <taxon>Shotokuvirae</taxon>
        <taxon>Cossaviricota</taxon>
        <taxon>Papovaviricetes</taxon>
        <taxon>Zurhausenvirales</taxon>
        <taxon>Papillomaviridae</taxon>
        <taxon>Firstpapillomavirinae</taxon>
        <taxon>Lambdapapillomavirus</taxon>
    </lineage>
</organism>
<accession>A0A1C8YZ60</accession>
<evidence type="ECO:0000313" key="18">
    <source>
        <dbReference type="EMBL" id="AOI33390.1"/>
    </source>
</evidence>
<name>A0A1C8YZ60_COPV</name>
<evidence type="ECO:0000256" key="7">
    <source>
        <dbReference type="ARBA" id="ARBA00022844"/>
    </source>
</evidence>
<keyword evidence="14 15" id="KW-1160">Virus entry into host cell</keyword>
<feature type="disulfide bond" evidence="15">
    <location>
        <begin position="18"/>
        <end position="24"/>
    </location>
</feature>
<feature type="compositionally biased region" description="Polar residues" evidence="16">
    <location>
        <begin position="249"/>
        <end position="258"/>
    </location>
</feature>
<comment type="PTM">
    <text evidence="15">Highly phosphorylated.</text>
</comment>
<keyword evidence="12 15" id="KW-0238">DNA-binding</keyword>
<keyword evidence="1 15" id="KW-1163">Viral penetration into host nucleus</keyword>
<evidence type="ECO:0000256" key="16">
    <source>
        <dbReference type="SAM" id="MobiDB-lite"/>
    </source>
</evidence>
<dbReference type="GO" id="GO:0075521">
    <property type="term" value="P:microtubule-dependent intracellular transport of viral material towards nucleus"/>
    <property type="evidence" value="ECO:0007669"/>
    <property type="project" value="UniProtKB-UniRule"/>
</dbReference>
<evidence type="ECO:0000256" key="3">
    <source>
        <dbReference type="ARBA" id="ARBA00022561"/>
    </source>
</evidence>
<dbReference type="GO" id="GO:0019028">
    <property type="term" value="C:viral capsid"/>
    <property type="evidence" value="ECO:0007669"/>
    <property type="project" value="UniProtKB-UniRule"/>
</dbReference>
<organismHost>
    <name type="scientific">Canis lupus familiaris</name>
    <name type="common">Dog</name>
    <name type="synonym">Canis familiaris</name>
    <dbReference type="NCBI Taxonomy" id="9615"/>
</organismHost>
<dbReference type="GO" id="GO:0042025">
    <property type="term" value="C:host cell nucleus"/>
    <property type="evidence" value="ECO:0007669"/>
    <property type="project" value="UniProtKB-SubCell"/>
</dbReference>
<evidence type="ECO:0000256" key="6">
    <source>
        <dbReference type="ARBA" id="ARBA00022812"/>
    </source>
</evidence>
<dbReference type="EMBL" id="KX587461">
    <property type="protein sequence ID" value="AOI33390.1"/>
    <property type="molecule type" value="Genomic_DNA"/>
</dbReference>
<keyword evidence="2 15" id="KW-0597">Phosphoprotein</keyword>
<keyword evidence="13 15" id="KW-1015">Disulfide bond</keyword>
<protein>
    <recommendedName>
        <fullName evidence="15">Minor capsid protein L2</fullName>
    </recommendedName>
</protein>
<feature type="region of interest" description="Disordered" evidence="16">
    <location>
        <begin position="230"/>
        <end position="269"/>
    </location>
</feature>
<evidence type="ECO:0000256" key="10">
    <source>
        <dbReference type="ARBA" id="ARBA00023046"/>
    </source>
</evidence>
<keyword evidence="10" id="KW-1039">Host endosome</keyword>
<evidence type="ECO:0000256" key="9">
    <source>
        <dbReference type="ARBA" id="ARBA00022952"/>
    </source>
</evidence>
<comment type="caution">
    <text evidence="15">Lacks conserved residue(s) required for the propagation of feature annotation.</text>
</comment>